<dbReference type="PROSITE" id="PS50850">
    <property type="entry name" value="MFS"/>
    <property type="match status" value="1"/>
</dbReference>
<feature type="domain" description="Major facilitator superfamily (MFS) profile" evidence="9">
    <location>
        <begin position="50"/>
        <end position="494"/>
    </location>
</feature>
<reference evidence="10 11" key="1">
    <citation type="submission" date="2015-05" db="EMBL/GenBank/DDBJ databases">
        <title>Distinctive expansion of gene families associated with plant cell wall degradation and secondary metabolism in the genomes of grapevine trunk pathogens.</title>
        <authorList>
            <person name="Lawrence D.P."/>
            <person name="Travadon R."/>
            <person name="Rolshausen P.E."/>
            <person name="Baumgartner K."/>
        </authorList>
    </citation>
    <scope>NUCLEOTIDE SEQUENCE [LARGE SCALE GENOMIC DNA]</scope>
    <source>
        <strain evidence="10">UCRPC4</strain>
    </source>
</reference>
<evidence type="ECO:0000256" key="1">
    <source>
        <dbReference type="ARBA" id="ARBA00004141"/>
    </source>
</evidence>
<evidence type="ECO:0000256" key="4">
    <source>
        <dbReference type="ARBA" id="ARBA00022692"/>
    </source>
</evidence>
<dbReference type="AlphaFoldDB" id="A0A0G2H6S2"/>
<accession>A0A0G2H6S2</accession>
<evidence type="ECO:0000256" key="2">
    <source>
        <dbReference type="ARBA" id="ARBA00010992"/>
    </source>
</evidence>
<gene>
    <name evidence="10" type="ORF">UCRPC4_g02495</name>
</gene>
<evidence type="ECO:0000259" key="9">
    <source>
        <dbReference type="PROSITE" id="PS50850"/>
    </source>
</evidence>
<dbReference type="InterPro" id="IPR005829">
    <property type="entry name" value="Sugar_transporter_CS"/>
</dbReference>
<evidence type="ECO:0000313" key="10">
    <source>
        <dbReference type="EMBL" id="KKY24385.1"/>
    </source>
</evidence>
<feature type="transmembrane region" description="Helical" evidence="8">
    <location>
        <begin position="471"/>
        <end position="490"/>
    </location>
</feature>
<dbReference type="InterPro" id="IPR003663">
    <property type="entry name" value="Sugar/inositol_transpt"/>
</dbReference>
<feature type="transmembrane region" description="Helical" evidence="8">
    <location>
        <begin position="47"/>
        <end position="74"/>
    </location>
</feature>
<feature type="transmembrane region" description="Helical" evidence="8">
    <location>
        <begin position="338"/>
        <end position="361"/>
    </location>
</feature>
<dbReference type="EMBL" id="LCWF01000060">
    <property type="protein sequence ID" value="KKY24385.1"/>
    <property type="molecule type" value="Genomic_DNA"/>
</dbReference>
<dbReference type="Pfam" id="PF00083">
    <property type="entry name" value="Sugar_tr"/>
    <property type="match status" value="1"/>
</dbReference>
<evidence type="ECO:0000256" key="8">
    <source>
        <dbReference type="SAM" id="Phobius"/>
    </source>
</evidence>
<dbReference type="InterPro" id="IPR036259">
    <property type="entry name" value="MFS_trans_sf"/>
</dbReference>
<comment type="similarity">
    <text evidence="2 7">Belongs to the major facilitator superfamily. Sugar transporter (TC 2.A.1.1) family.</text>
</comment>
<dbReference type="InterPro" id="IPR005828">
    <property type="entry name" value="MFS_sugar_transport-like"/>
</dbReference>
<comment type="subcellular location">
    <subcellularLocation>
        <location evidence="1">Membrane</location>
        <topology evidence="1">Multi-pass membrane protein</topology>
    </subcellularLocation>
</comment>
<organism evidence="10 11">
    <name type="scientific">Phaeomoniella chlamydospora</name>
    <name type="common">Phaeoacremonium chlamydosporum</name>
    <dbReference type="NCBI Taxonomy" id="158046"/>
    <lineage>
        <taxon>Eukaryota</taxon>
        <taxon>Fungi</taxon>
        <taxon>Dikarya</taxon>
        <taxon>Ascomycota</taxon>
        <taxon>Pezizomycotina</taxon>
        <taxon>Eurotiomycetes</taxon>
        <taxon>Chaetothyriomycetidae</taxon>
        <taxon>Phaeomoniellales</taxon>
        <taxon>Phaeomoniellaceae</taxon>
        <taxon>Phaeomoniella</taxon>
    </lineage>
</organism>
<keyword evidence="6 8" id="KW-0472">Membrane</keyword>
<dbReference type="GO" id="GO:0016020">
    <property type="term" value="C:membrane"/>
    <property type="evidence" value="ECO:0007669"/>
    <property type="project" value="UniProtKB-SubCell"/>
</dbReference>
<dbReference type="GO" id="GO:0005351">
    <property type="term" value="F:carbohydrate:proton symporter activity"/>
    <property type="evidence" value="ECO:0007669"/>
    <property type="project" value="TreeGrafter"/>
</dbReference>
<name>A0A0G2H6S2_PHACM</name>
<dbReference type="PROSITE" id="PS00217">
    <property type="entry name" value="SUGAR_TRANSPORT_2"/>
    <property type="match status" value="1"/>
</dbReference>
<keyword evidence="3 7" id="KW-0813">Transport</keyword>
<feature type="transmembrane region" description="Helical" evidence="8">
    <location>
        <begin position="151"/>
        <end position="169"/>
    </location>
</feature>
<feature type="transmembrane region" description="Helical" evidence="8">
    <location>
        <begin position="440"/>
        <end position="459"/>
    </location>
</feature>
<dbReference type="Gene3D" id="1.20.1250.20">
    <property type="entry name" value="MFS general substrate transporter like domains"/>
    <property type="match status" value="1"/>
</dbReference>
<comment type="caution">
    <text evidence="10">The sequence shown here is derived from an EMBL/GenBank/DDBJ whole genome shotgun (WGS) entry which is preliminary data.</text>
</comment>
<dbReference type="PANTHER" id="PTHR48022:SF4">
    <property type="entry name" value="MAJOR FACILITATOR SUPERFAMILY (MFS) PROFILE DOMAIN-CONTAINING PROTEIN-RELATED"/>
    <property type="match status" value="1"/>
</dbReference>
<feature type="transmembrane region" description="Helical" evidence="8">
    <location>
        <begin position="94"/>
        <end position="114"/>
    </location>
</feature>
<feature type="transmembrane region" description="Helical" evidence="8">
    <location>
        <begin position="181"/>
        <end position="199"/>
    </location>
</feature>
<dbReference type="InterPro" id="IPR050360">
    <property type="entry name" value="MFS_Sugar_Transporters"/>
</dbReference>
<sequence>MGFLQKLGVGALAGQEDDHSYQPLLPPSSELLSEPTAMGKKLGTLRAVWLVTCCCIGSFLFAYDTGIVGGVLSLSSFERDFGYTAAQKTNVNSTAVSILQAGAFFGCFLIWPITNRLGRRYSLILCSITFCIGTTLQTINTHSLGCFYAGRVISGLGVGGVTVLVPIFSAEMAPKEIRGKLGSCFQLFFAVGVCLSYWVDYIVDVAVSSDKSAQWQIPVGLQFVPGFLVGFGMLFVKESSRWLVKKGRYQEAFKNLKWVRGGEDTDVLRAEFAEIQAGIEEELRQTEGLTLKELWLPANRYRVFISITIQLCAQLTGNTSLAYYAPQIFKAVGAGSESMFITGFFGIVKIIGCATFITFFVEQFGRKKSFMLGAFAMGSFMLILALVVATHTPKASGGVTSAGIAAIFIIYAEAFSFNMSWGPLPWLYIGEIFPSRIREIGVGLGAASQWLFNFMMSQITPHAIENIAWKTFLMFAIFNYAIIFYSHFILKEVSDP</sequence>
<proteinExistence type="inferred from homology"/>
<evidence type="ECO:0000256" key="7">
    <source>
        <dbReference type="RuleBase" id="RU003346"/>
    </source>
</evidence>
<keyword evidence="5 8" id="KW-1133">Transmembrane helix</keyword>
<evidence type="ECO:0000256" key="3">
    <source>
        <dbReference type="ARBA" id="ARBA00022448"/>
    </source>
</evidence>
<evidence type="ECO:0000313" key="11">
    <source>
        <dbReference type="Proteomes" id="UP000053317"/>
    </source>
</evidence>
<evidence type="ECO:0000256" key="5">
    <source>
        <dbReference type="ARBA" id="ARBA00022989"/>
    </source>
</evidence>
<reference evidence="10 11" key="2">
    <citation type="submission" date="2015-05" db="EMBL/GenBank/DDBJ databases">
        <authorList>
            <person name="Morales-Cruz A."/>
            <person name="Amrine K.C."/>
            <person name="Cantu D."/>
        </authorList>
    </citation>
    <scope>NUCLEOTIDE SEQUENCE [LARGE SCALE GENOMIC DNA]</scope>
    <source>
        <strain evidence="10">UCRPC4</strain>
    </source>
</reference>
<feature type="transmembrane region" description="Helical" evidence="8">
    <location>
        <begin position="370"/>
        <end position="390"/>
    </location>
</feature>
<feature type="transmembrane region" description="Helical" evidence="8">
    <location>
        <begin position="121"/>
        <end position="139"/>
    </location>
</feature>
<feature type="transmembrane region" description="Helical" evidence="8">
    <location>
        <begin position="402"/>
        <end position="428"/>
    </location>
</feature>
<dbReference type="OrthoDB" id="6612291at2759"/>
<dbReference type="FunFam" id="1.20.1250.20:FF:000090">
    <property type="entry name" value="MFS sugar transporter, putative"/>
    <property type="match status" value="1"/>
</dbReference>
<dbReference type="Proteomes" id="UP000053317">
    <property type="component" value="Unassembled WGS sequence"/>
</dbReference>
<dbReference type="NCBIfam" id="TIGR00879">
    <property type="entry name" value="SP"/>
    <property type="match status" value="1"/>
</dbReference>
<dbReference type="PANTHER" id="PTHR48022">
    <property type="entry name" value="PLASTIDIC GLUCOSE TRANSPORTER 4"/>
    <property type="match status" value="1"/>
</dbReference>
<dbReference type="SUPFAM" id="SSF103473">
    <property type="entry name" value="MFS general substrate transporter"/>
    <property type="match status" value="1"/>
</dbReference>
<evidence type="ECO:0000256" key="6">
    <source>
        <dbReference type="ARBA" id="ARBA00023136"/>
    </source>
</evidence>
<protein>
    <submittedName>
        <fullName evidence="10">Putative mfs sugar</fullName>
    </submittedName>
</protein>
<dbReference type="PRINTS" id="PR00171">
    <property type="entry name" value="SUGRTRNSPORT"/>
</dbReference>
<dbReference type="InterPro" id="IPR020846">
    <property type="entry name" value="MFS_dom"/>
</dbReference>
<keyword evidence="4 8" id="KW-0812">Transmembrane</keyword>
<feature type="transmembrane region" description="Helical" evidence="8">
    <location>
        <begin position="219"/>
        <end position="236"/>
    </location>
</feature>
<keyword evidence="11" id="KW-1185">Reference proteome</keyword>